<reference evidence="2" key="1">
    <citation type="journal article" date="2019" name="Int. J. Syst. Evol. Microbiol.">
        <title>The Global Catalogue of Microorganisms (GCM) 10K type strain sequencing project: providing services to taxonomists for standard genome sequencing and annotation.</title>
        <authorList>
            <consortium name="The Broad Institute Genomics Platform"/>
            <consortium name="The Broad Institute Genome Sequencing Center for Infectious Disease"/>
            <person name="Wu L."/>
            <person name="Ma J."/>
        </authorList>
    </citation>
    <scope>NUCLEOTIDE SEQUENCE [LARGE SCALE GENOMIC DNA]</scope>
    <source>
        <strain evidence="2">JCM 19129</strain>
    </source>
</reference>
<organism evidence="1 2">
    <name type="scientific">Nesterenkonia rhizosphaerae</name>
    <dbReference type="NCBI Taxonomy" id="1348272"/>
    <lineage>
        <taxon>Bacteria</taxon>
        <taxon>Bacillati</taxon>
        <taxon>Actinomycetota</taxon>
        <taxon>Actinomycetes</taxon>
        <taxon>Micrococcales</taxon>
        <taxon>Micrococcaceae</taxon>
        <taxon>Nesterenkonia</taxon>
    </lineage>
</organism>
<comment type="caution">
    <text evidence="1">The sequence shown here is derived from an EMBL/GenBank/DDBJ whole genome shotgun (WGS) entry which is preliminary data.</text>
</comment>
<proteinExistence type="predicted"/>
<accession>A0ABP9G402</accession>
<name>A0ABP9G402_9MICC</name>
<evidence type="ECO:0000313" key="2">
    <source>
        <dbReference type="Proteomes" id="UP001500368"/>
    </source>
</evidence>
<evidence type="ECO:0000313" key="1">
    <source>
        <dbReference type="EMBL" id="GAA4918397.1"/>
    </source>
</evidence>
<dbReference type="EMBL" id="BAABLW010000007">
    <property type="protein sequence ID" value="GAA4918397.1"/>
    <property type="molecule type" value="Genomic_DNA"/>
</dbReference>
<gene>
    <name evidence="1" type="ORF">GCM10025790_12500</name>
</gene>
<sequence>MGGTPPARRTIRLFPDYGRDWPLWENTTSTWDVGYTTTPETYGLSEPLKVEIASWNKLWEDHFDPFEGWDDDANRAKWTADGEAIAARLRHEVRAFADVQYEPWPVTSTRGQD</sequence>
<protein>
    <submittedName>
        <fullName evidence="1">Uncharacterized protein</fullName>
    </submittedName>
</protein>
<dbReference type="RefSeq" id="WP_345477211.1">
    <property type="nucleotide sequence ID" value="NZ_BAABLW010000007.1"/>
</dbReference>
<dbReference type="Proteomes" id="UP001500368">
    <property type="component" value="Unassembled WGS sequence"/>
</dbReference>
<keyword evidence="2" id="KW-1185">Reference proteome</keyword>